<reference evidence="2 3" key="1">
    <citation type="submission" date="2023-03" db="EMBL/GenBank/DDBJ databases">
        <title>High recombination rates correlate with genetic variation in Cardiocondyla obscurior ants.</title>
        <authorList>
            <person name="Errbii M."/>
        </authorList>
    </citation>
    <scope>NUCLEOTIDE SEQUENCE [LARGE SCALE GENOMIC DNA]</scope>
    <source>
        <strain evidence="2">Alpha-2009</strain>
        <tissue evidence="2">Whole body</tissue>
    </source>
</reference>
<keyword evidence="3" id="KW-1185">Reference proteome</keyword>
<organism evidence="2 3">
    <name type="scientific">Cardiocondyla obscurior</name>
    <dbReference type="NCBI Taxonomy" id="286306"/>
    <lineage>
        <taxon>Eukaryota</taxon>
        <taxon>Metazoa</taxon>
        <taxon>Ecdysozoa</taxon>
        <taxon>Arthropoda</taxon>
        <taxon>Hexapoda</taxon>
        <taxon>Insecta</taxon>
        <taxon>Pterygota</taxon>
        <taxon>Neoptera</taxon>
        <taxon>Endopterygota</taxon>
        <taxon>Hymenoptera</taxon>
        <taxon>Apocrita</taxon>
        <taxon>Aculeata</taxon>
        <taxon>Formicoidea</taxon>
        <taxon>Formicidae</taxon>
        <taxon>Myrmicinae</taxon>
        <taxon>Cardiocondyla</taxon>
    </lineage>
</organism>
<evidence type="ECO:0000256" key="1">
    <source>
        <dbReference type="SAM" id="MobiDB-lite"/>
    </source>
</evidence>
<gene>
    <name evidence="2" type="ORF">PUN28_006954</name>
</gene>
<accession>A0AAW2G6P1</accession>
<name>A0AAW2G6P1_9HYME</name>
<dbReference type="AlphaFoldDB" id="A0AAW2G6P1"/>
<protein>
    <submittedName>
        <fullName evidence="2">Uncharacterized protein</fullName>
    </submittedName>
</protein>
<evidence type="ECO:0000313" key="2">
    <source>
        <dbReference type="EMBL" id="KAL0121842.1"/>
    </source>
</evidence>
<evidence type="ECO:0000313" key="3">
    <source>
        <dbReference type="Proteomes" id="UP001430953"/>
    </source>
</evidence>
<proteinExistence type="predicted"/>
<dbReference type="Proteomes" id="UP001430953">
    <property type="component" value="Unassembled WGS sequence"/>
</dbReference>
<sequence length="128" mass="14517">MSVARGYHDRDKTVKRSTIAMIEHRESIEISRDVECVACHDVYRHRRRIREPPTIMNLSGAVWQFSLLSASLALRTALYSRANRPTLLDGAAGIECRWSVFPSHQSVAPQQPCPTPGNWTNKGREKTD</sequence>
<comment type="caution">
    <text evidence="2">The sequence shown here is derived from an EMBL/GenBank/DDBJ whole genome shotgun (WGS) entry which is preliminary data.</text>
</comment>
<dbReference type="EMBL" id="JADYXP020000006">
    <property type="protein sequence ID" value="KAL0121842.1"/>
    <property type="molecule type" value="Genomic_DNA"/>
</dbReference>
<feature type="region of interest" description="Disordered" evidence="1">
    <location>
        <begin position="105"/>
        <end position="128"/>
    </location>
</feature>